<organism evidence="3 4">
    <name type="scientific">Colletotrichum godetiae</name>
    <dbReference type="NCBI Taxonomy" id="1209918"/>
    <lineage>
        <taxon>Eukaryota</taxon>
        <taxon>Fungi</taxon>
        <taxon>Dikarya</taxon>
        <taxon>Ascomycota</taxon>
        <taxon>Pezizomycotina</taxon>
        <taxon>Sordariomycetes</taxon>
        <taxon>Hypocreomycetidae</taxon>
        <taxon>Glomerellales</taxon>
        <taxon>Glomerellaceae</taxon>
        <taxon>Colletotrichum</taxon>
        <taxon>Colletotrichum acutatum species complex</taxon>
    </lineage>
</organism>
<gene>
    <name evidence="3" type="ORF">BDP55DRAFT_649917</name>
</gene>
<dbReference type="SMART" id="SM00066">
    <property type="entry name" value="GAL4"/>
    <property type="match status" value="1"/>
</dbReference>
<dbReference type="AlphaFoldDB" id="A0AAJ0F273"/>
<keyword evidence="4" id="KW-1185">Reference proteome</keyword>
<dbReference type="PROSITE" id="PS50048">
    <property type="entry name" value="ZN2_CY6_FUNGAL_2"/>
    <property type="match status" value="1"/>
</dbReference>
<keyword evidence="1" id="KW-0539">Nucleus</keyword>
<name>A0AAJ0F273_9PEZI</name>
<dbReference type="Pfam" id="PF11951">
    <property type="entry name" value="Fungal_trans_2"/>
    <property type="match status" value="1"/>
</dbReference>
<evidence type="ECO:0000256" key="1">
    <source>
        <dbReference type="ARBA" id="ARBA00023242"/>
    </source>
</evidence>
<dbReference type="PANTHER" id="PTHR38791:SF5">
    <property type="entry name" value="TRANSCRIPTION FACTOR DBAG-RELATED"/>
    <property type="match status" value="1"/>
</dbReference>
<dbReference type="EMBL" id="JAHMHR010000006">
    <property type="protein sequence ID" value="KAK1690192.1"/>
    <property type="molecule type" value="Genomic_DNA"/>
</dbReference>
<proteinExistence type="predicted"/>
<comment type="caution">
    <text evidence="3">The sequence shown here is derived from an EMBL/GenBank/DDBJ whole genome shotgun (WGS) entry which is preliminary data.</text>
</comment>
<dbReference type="RefSeq" id="XP_060433887.1">
    <property type="nucleotide sequence ID" value="XM_060573944.1"/>
</dbReference>
<dbReference type="PROSITE" id="PS00463">
    <property type="entry name" value="ZN2_CY6_FUNGAL_1"/>
    <property type="match status" value="1"/>
</dbReference>
<evidence type="ECO:0000259" key="2">
    <source>
        <dbReference type="PROSITE" id="PS50048"/>
    </source>
</evidence>
<dbReference type="InterPro" id="IPR053175">
    <property type="entry name" value="DHMBA_Reg_Transcription_Factor"/>
</dbReference>
<dbReference type="PANTHER" id="PTHR38791">
    <property type="entry name" value="ZN(II)2CYS6 TRANSCRIPTION FACTOR (EUROFUNG)-RELATED-RELATED"/>
    <property type="match status" value="1"/>
</dbReference>
<dbReference type="Gene3D" id="4.10.240.10">
    <property type="entry name" value="Zn(2)-C6 fungal-type DNA-binding domain"/>
    <property type="match status" value="1"/>
</dbReference>
<dbReference type="Pfam" id="PF00172">
    <property type="entry name" value="Zn_clus"/>
    <property type="match status" value="1"/>
</dbReference>
<dbReference type="GO" id="GO:0000981">
    <property type="term" value="F:DNA-binding transcription factor activity, RNA polymerase II-specific"/>
    <property type="evidence" value="ECO:0007669"/>
    <property type="project" value="InterPro"/>
</dbReference>
<dbReference type="InterPro" id="IPR036864">
    <property type="entry name" value="Zn2-C6_fun-type_DNA-bd_sf"/>
</dbReference>
<accession>A0AAJ0F273</accession>
<dbReference type="GeneID" id="85458470"/>
<reference evidence="3" key="1">
    <citation type="submission" date="2021-06" db="EMBL/GenBank/DDBJ databases">
        <title>Comparative genomics, transcriptomics and evolutionary studies reveal genomic signatures of adaptation to plant cell wall in hemibiotrophic fungi.</title>
        <authorList>
            <consortium name="DOE Joint Genome Institute"/>
            <person name="Baroncelli R."/>
            <person name="Diaz J.F."/>
            <person name="Benocci T."/>
            <person name="Peng M."/>
            <person name="Battaglia E."/>
            <person name="Haridas S."/>
            <person name="Andreopoulos W."/>
            <person name="Labutti K."/>
            <person name="Pangilinan J."/>
            <person name="Floch G.L."/>
            <person name="Makela M.R."/>
            <person name="Henrissat B."/>
            <person name="Grigoriev I.V."/>
            <person name="Crouch J.A."/>
            <person name="De Vries R.P."/>
            <person name="Sukno S.A."/>
            <person name="Thon M.R."/>
        </authorList>
    </citation>
    <scope>NUCLEOTIDE SEQUENCE</scope>
    <source>
        <strain evidence="3">CBS 193.32</strain>
    </source>
</reference>
<feature type="domain" description="Zn(2)-C6 fungal-type" evidence="2">
    <location>
        <begin position="10"/>
        <end position="38"/>
    </location>
</feature>
<dbReference type="InterPro" id="IPR021858">
    <property type="entry name" value="Fun_TF"/>
</dbReference>
<protein>
    <recommendedName>
        <fullName evidence="2">Zn(2)-C6 fungal-type domain-containing protein</fullName>
    </recommendedName>
</protein>
<dbReference type="Proteomes" id="UP001224890">
    <property type="component" value="Unassembled WGS sequence"/>
</dbReference>
<dbReference type="InterPro" id="IPR001138">
    <property type="entry name" value="Zn2Cys6_DnaBD"/>
</dbReference>
<dbReference type="CDD" id="cd00067">
    <property type="entry name" value="GAL4"/>
    <property type="match status" value="1"/>
</dbReference>
<sequence length="460" mass="51701">MVYYGALSKGCQRCRQRKVKCDQHRPGCLKCEKGQKPCPGYRNLTDLVFRDERQRIKRKLGVEAGSLSKPRKLPINNALCLDIEDRAVTFFFTHYTTTGPPFCDSYQSWLAETYREQSPTNLVRHSIQAVGMAAISNVFNAPEVVLRAKERYGQALRATNMALHDPSQATADTTLMAILLLGLFVTIMFESWNDSNAWTAHIEGATALLHLRGKDQFTRELGIQLYIQLRQQILQACMHRGVPVPPALIEITMQFEASRQGTEYNSLRPGSLAVLGFRLVNLSAAMNAQQITDADAICRIAVDIDSDLNVWASRSSQSDRKFHKAEADAPERETSFSGRRHVYNSVWGAQVWNNWRSLSIVTNRIVLDHVDKQSFDDDALKERMRFESISIIQRLSMDICISTPSLSGSPRASSMIWPLHIVSQEEVNLPSARSWAVEQLVGIRKSMGIKQAAVLANTMG</sequence>
<evidence type="ECO:0000313" key="3">
    <source>
        <dbReference type="EMBL" id="KAK1690192.1"/>
    </source>
</evidence>
<dbReference type="GO" id="GO:0008270">
    <property type="term" value="F:zinc ion binding"/>
    <property type="evidence" value="ECO:0007669"/>
    <property type="project" value="InterPro"/>
</dbReference>
<evidence type="ECO:0000313" key="4">
    <source>
        <dbReference type="Proteomes" id="UP001224890"/>
    </source>
</evidence>
<dbReference type="SUPFAM" id="SSF57701">
    <property type="entry name" value="Zn2/Cys6 DNA-binding domain"/>
    <property type="match status" value="1"/>
</dbReference>